<comment type="caution">
    <text evidence="2">The sequence shown here is derived from an EMBL/GenBank/DDBJ whole genome shotgun (WGS) entry which is preliminary data.</text>
</comment>
<dbReference type="GO" id="GO:0003677">
    <property type="term" value="F:DNA binding"/>
    <property type="evidence" value="ECO:0007669"/>
    <property type="project" value="InterPro"/>
</dbReference>
<dbReference type="InterPro" id="IPR001387">
    <property type="entry name" value="Cro/C1-type_HTH"/>
</dbReference>
<dbReference type="SMART" id="SM00530">
    <property type="entry name" value="HTH_XRE"/>
    <property type="match status" value="1"/>
</dbReference>
<proteinExistence type="predicted"/>
<evidence type="ECO:0000259" key="1">
    <source>
        <dbReference type="PROSITE" id="PS50943"/>
    </source>
</evidence>
<name>A0A919CQA6_9PROT</name>
<reference evidence="2" key="1">
    <citation type="journal article" date="2014" name="Int. J. Syst. Evol. Microbiol.">
        <title>Complete genome sequence of Corynebacterium casei LMG S-19264T (=DSM 44701T), isolated from a smear-ripened cheese.</title>
        <authorList>
            <consortium name="US DOE Joint Genome Institute (JGI-PGF)"/>
            <person name="Walter F."/>
            <person name="Albersmeier A."/>
            <person name="Kalinowski J."/>
            <person name="Ruckert C."/>
        </authorList>
    </citation>
    <scope>NUCLEOTIDE SEQUENCE</scope>
    <source>
        <strain evidence="2">KCTC 42651</strain>
    </source>
</reference>
<reference evidence="2" key="2">
    <citation type="submission" date="2020-09" db="EMBL/GenBank/DDBJ databases">
        <authorList>
            <person name="Sun Q."/>
            <person name="Kim S."/>
        </authorList>
    </citation>
    <scope>NUCLEOTIDE SEQUENCE</scope>
    <source>
        <strain evidence="2">KCTC 42651</strain>
    </source>
</reference>
<accession>A0A919CQA6</accession>
<dbReference type="RefSeq" id="WP_189990209.1">
    <property type="nucleotide sequence ID" value="NZ_BMZS01000005.1"/>
</dbReference>
<dbReference type="Pfam" id="PF01381">
    <property type="entry name" value="HTH_3"/>
    <property type="match status" value="1"/>
</dbReference>
<dbReference type="EMBL" id="BMZS01000005">
    <property type="protein sequence ID" value="GHD51557.1"/>
    <property type="molecule type" value="Genomic_DNA"/>
</dbReference>
<dbReference type="Proteomes" id="UP000630353">
    <property type="component" value="Unassembled WGS sequence"/>
</dbReference>
<feature type="domain" description="HTH cro/C1-type" evidence="1">
    <location>
        <begin position="21"/>
        <end position="77"/>
    </location>
</feature>
<keyword evidence="3" id="KW-1185">Reference proteome</keyword>
<evidence type="ECO:0000313" key="2">
    <source>
        <dbReference type="EMBL" id="GHD51557.1"/>
    </source>
</evidence>
<dbReference type="CDD" id="cd00093">
    <property type="entry name" value="HTH_XRE"/>
    <property type="match status" value="1"/>
</dbReference>
<gene>
    <name evidence="2" type="ORF">GCM10017083_26150</name>
</gene>
<dbReference type="InterPro" id="IPR010982">
    <property type="entry name" value="Lambda_DNA-bd_dom_sf"/>
</dbReference>
<sequence>MAPATSSLDKRLTVQLFRDRLEQAMERTGTTRAGLARRIGVDRSTLSQILSPESVRLPRADTVAAMAGALQVSLDWLLGLTEGNQLGADILERAPEISPRRRAPEDENLRRWYAEAAGYKIRLVPTNLPDPLKIAEVVAYEYRETPGLSAEQAMRRSLDRLDYARQPETDIEICTSIQMLRGFALGQGVWEDLPAEVRIRQLVHIADLIDELYPSVRWYLYDGRNEYAVPVTVFGPKRAALYVGNMYLVFTTTEHIRVLTRRFDDLIRRAVVQAHEIPGFVRRLVAELQETGG</sequence>
<dbReference type="Gene3D" id="1.10.260.40">
    <property type="entry name" value="lambda repressor-like DNA-binding domains"/>
    <property type="match status" value="1"/>
</dbReference>
<dbReference type="AlphaFoldDB" id="A0A919CQA6"/>
<organism evidence="2 3">
    <name type="scientific">Thalassobaculum fulvum</name>
    <dbReference type="NCBI Taxonomy" id="1633335"/>
    <lineage>
        <taxon>Bacteria</taxon>
        <taxon>Pseudomonadati</taxon>
        <taxon>Pseudomonadota</taxon>
        <taxon>Alphaproteobacteria</taxon>
        <taxon>Rhodospirillales</taxon>
        <taxon>Thalassobaculaceae</taxon>
        <taxon>Thalassobaculum</taxon>
    </lineage>
</organism>
<dbReference type="SUPFAM" id="SSF47413">
    <property type="entry name" value="lambda repressor-like DNA-binding domains"/>
    <property type="match status" value="1"/>
</dbReference>
<dbReference type="PROSITE" id="PS50943">
    <property type="entry name" value="HTH_CROC1"/>
    <property type="match status" value="1"/>
</dbReference>
<protein>
    <submittedName>
        <fullName evidence="2">XRE family transcriptional regulator</fullName>
    </submittedName>
</protein>
<evidence type="ECO:0000313" key="3">
    <source>
        <dbReference type="Proteomes" id="UP000630353"/>
    </source>
</evidence>